<dbReference type="EMBL" id="CAJJDM010000153">
    <property type="protein sequence ID" value="CAD8111771.1"/>
    <property type="molecule type" value="Genomic_DNA"/>
</dbReference>
<proteinExistence type="predicted"/>
<name>A0A8S1QAI2_PARPR</name>
<reference evidence="1" key="1">
    <citation type="submission" date="2021-01" db="EMBL/GenBank/DDBJ databases">
        <authorList>
            <consortium name="Genoscope - CEA"/>
            <person name="William W."/>
        </authorList>
    </citation>
    <scope>NUCLEOTIDE SEQUENCE</scope>
</reference>
<keyword evidence="2" id="KW-1185">Reference proteome</keyword>
<dbReference type="AlphaFoldDB" id="A0A8S1QAI2"/>
<gene>
    <name evidence="1" type="ORF">PPRIM_AZ9-3.1.T1490029</name>
</gene>
<dbReference type="Proteomes" id="UP000688137">
    <property type="component" value="Unassembled WGS sequence"/>
</dbReference>
<protein>
    <submittedName>
        <fullName evidence="1">Uncharacterized protein</fullName>
    </submittedName>
</protein>
<sequence length="48" mass="5814">MQQLNQKFQQYFIESELQCSHQIFVILSNYLKCETREEAQIFQGEQIT</sequence>
<accession>A0A8S1QAI2</accession>
<evidence type="ECO:0000313" key="2">
    <source>
        <dbReference type="Proteomes" id="UP000688137"/>
    </source>
</evidence>
<organism evidence="1 2">
    <name type="scientific">Paramecium primaurelia</name>
    <dbReference type="NCBI Taxonomy" id="5886"/>
    <lineage>
        <taxon>Eukaryota</taxon>
        <taxon>Sar</taxon>
        <taxon>Alveolata</taxon>
        <taxon>Ciliophora</taxon>
        <taxon>Intramacronucleata</taxon>
        <taxon>Oligohymenophorea</taxon>
        <taxon>Peniculida</taxon>
        <taxon>Parameciidae</taxon>
        <taxon>Paramecium</taxon>
    </lineage>
</organism>
<comment type="caution">
    <text evidence="1">The sequence shown here is derived from an EMBL/GenBank/DDBJ whole genome shotgun (WGS) entry which is preliminary data.</text>
</comment>
<evidence type="ECO:0000313" key="1">
    <source>
        <dbReference type="EMBL" id="CAD8111771.1"/>
    </source>
</evidence>